<evidence type="ECO:0000313" key="1">
    <source>
        <dbReference type="EMBL" id="GAF88633.1"/>
    </source>
</evidence>
<organism evidence="1">
    <name type="scientific">marine sediment metagenome</name>
    <dbReference type="NCBI Taxonomy" id="412755"/>
    <lineage>
        <taxon>unclassified sequences</taxon>
        <taxon>metagenomes</taxon>
        <taxon>ecological metagenomes</taxon>
    </lineage>
</organism>
<sequence>ARAQLQTLQLQVGSGDFLTSDETGFTVDTDKLTVDMDEA</sequence>
<dbReference type="EMBL" id="BARS01012643">
    <property type="protein sequence ID" value="GAF88633.1"/>
    <property type="molecule type" value="Genomic_DNA"/>
</dbReference>
<accession>X0T563</accession>
<reference evidence="1" key="1">
    <citation type="journal article" date="2014" name="Front. Microbiol.">
        <title>High frequency of phylogenetically diverse reductive dehalogenase-homologous genes in deep subseafloor sedimentary metagenomes.</title>
        <authorList>
            <person name="Kawai M."/>
            <person name="Futagami T."/>
            <person name="Toyoda A."/>
            <person name="Takaki Y."/>
            <person name="Nishi S."/>
            <person name="Hori S."/>
            <person name="Arai W."/>
            <person name="Tsubouchi T."/>
            <person name="Morono Y."/>
            <person name="Uchiyama I."/>
            <person name="Ito T."/>
            <person name="Fujiyama A."/>
            <person name="Inagaki F."/>
            <person name="Takami H."/>
        </authorList>
    </citation>
    <scope>NUCLEOTIDE SEQUENCE</scope>
    <source>
        <strain evidence="1">Expedition CK06-06</strain>
    </source>
</reference>
<protein>
    <submittedName>
        <fullName evidence="1">Uncharacterized protein</fullName>
    </submittedName>
</protein>
<proteinExistence type="predicted"/>
<comment type="caution">
    <text evidence="1">The sequence shown here is derived from an EMBL/GenBank/DDBJ whole genome shotgun (WGS) entry which is preliminary data.</text>
</comment>
<name>X0T563_9ZZZZ</name>
<feature type="non-terminal residue" evidence="1">
    <location>
        <position position="1"/>
    </location>
</feature>
<dbReference type="AlphaFoldDB" id="X0T563"/>
<gene>
    <name evidence="1" type="ORF">S01H1_22413</name>
</gene>